<reference evidence="2 3" key="1">
    <citation type="submission" date="2022-03" db="EMBL/GenBank/DDBJ databases">
        <title>Complete genome of Streptomyces rimosus ssp. rimosus R7 (=ATCC 10970).</title>
        <authorList>
            <person name="Beganovic S."/>
            <person name="Ruckert C."/>
            <person name="Busche T."/>
            <person name="Kalinowski J."/>
            <person name="Wittmann C."/>
        </authorList>
    </citation>
    <scope>NUCLEOTIDE SEQUENCE [LARGE SCALE GENOMIC DNA]</scope>
    <source>
        <strain evidence="2 3">R7</strain>
    </source>
</reference>
<name>A0ABY3YU06_STRRM</name>
<feature type="transmembrane region" description="Helical" evidence="1">
    <location>
        <begin position="37"/>
        <end position="57"/>
    </location>
</feature>
<evidence type="ECO:0008006" key="4">
    <source>
        <dbReference type="Google" id="ProtNLM"/>
    </source>
</evidence>
<accession>A0ABY3YU06</accession>
<keyword evidence="1" id="KW-0472">Membrane</keyword>
<evidence type="ECO:0000313" key="3">
    <source>
        <dbReference type="Proteomes" id="UP000829494"/>
    </source>
</evidence>
<dbReference type="RefSeq" id="WP_003980785.1">
    <property type="nucleotide sequence ID" value="NZ_CP043497.1"/>
</dbReference>
<keyword evidence="3" id="KW-1185">Reference proteome</keyword>
<keyword evidence="1" id="KW-1133">Transmembrane helix</keyword>
<evidence type="ECO:0000256" key="1">
    <source>
        <dbReference type="SAM" id="Phobius"/>
    </source>
</evidence>
<organism evidence="2 3">
    <name type="scientific">Streptomyces rimosus subsp. rimosus</name>
    <dbReference type="NCBI Taxonomy" id="132474"/>
    <lineage>
        <taxon>Bacteria</taxon>
        <taxon>Bacillati</taxon>
        <taxon>Actinomycetota</taxon>
        <taxon>Actinomycetes</taxon>
        <taxon>Kitasatosporales</taxon>
        <taxon>Streptomycetaceae</taxon>
        <taxon>Streptomyces</taxon>
    </lineage>
</organism>
<gene>
    <name evidence="2" type="ORF">SRIMR7_03730</name>
</gene>
<dbReference type="GeneID" id="66859684"/>
<dbReference type="EMBL" id="CP094298">
    <property type="protein sequence ID" value="UNZ01240.1"/>
    <property type="molecule type" value="Genomic_DNA"/>
</dbReference>
<sequence length="82" mass="8813">MSENRNYQQGYKKSYIASMVLLLALLVRNAISTGAAQWVFLGVVAVAIISCSARVVANIHAEHSGATKDTTTVCDIRAGCKR</sequence>
<protein>
    <recommendedName>
        <fullName evidence="4">Lipoprotein</fullName>
    </recommendedName>
</protein>
<keyword evidence="1" id="KW-0812">Transmembrane</keyword>
<evidence type="ECO:0000313" key="2">
    <source>
        <dbReference type="EMBL" id="UNZ01240.1"/>
    </source>
</evidence>
<dbReference type="Proteomes" id="UP000829494">
    <property type="component" value="Chromosome"/>
</dbReference>
<proteinExistence type="predicted"/>
<feature type="transmembrane region" description="Helical" evidence="1">
    <location>
        <begin position="14"/>
        <end position="31"/>
    </location>
</feature>